<proteinExistence type="predicted"/>
<sequence>MSGARRGPGRPRRLVRVEVEPEVDPGANMWVQLLQQQQQAMHRQYQEQQAQAKRHHWEMMQVLQQQRAEPPPVQPQPQ</sequence>
<comment type="caution">
    <text evidence="1">The sequence shown here is derived from an EMBL/GenBank/DDBJ whole genome shotgun (WGS) entry which is preliminary data.</text>
</comment>
<reference evidence="1 2" key="1">
    <citation type="journal article" date="2018" name="Front. Plant Sci.">
        <title>Red Clover (Trifolium pratense) and Zigzag Clover (T. medium) - A Picture of Genomic Similarities and Differences.</title>
        <authorList>
            <person name="Dluhosova J."/>
            <person name="Istvanek J."/>
            <person name="Nedelnik J."/>
            <person name="Repkova J."/>
        </authorList>
    </citation>
    <scope>NUCLEOTIDE SEQUENCE [LARGE SCALE GENOMIC DNA]</scope>
    <source>
        <strain evidence="2">cv. 10/8</strain>
        <tissue evidence="1">Leaf</tissue>
    </source>
</reference>
<accession>A0A392TT82</accession>
<evidence type="ECO:0000313" key="1">
    <source>
        <dbReference type="EMBL" id="MCI63647.1"/>
    </source>
</evidence>
<protein>
    <submittedName>
        <fullName evidence="1">Uncharacterized protein</fullName>
    </submittedName>
</protein>
<feature type="non-terminal residue" evidence="1">
    <location>
        <position position="78"/>
    </location>
</feature>
<name>A0A392TT82_9FABA</name>
<keyword evidence="2" id="KW-1185">Reference proteome</keyword>
<dbReference type="Proteomes" id="UP000265520">
    <property type="component" value="Unassembled WGS sequence"/>
</dbReference>
<dbReference type="AlphaFoldDB" id="A0A392TT82"/>
<dbReference type="EMBL" id="LXQA010641050">
    <property type="protein sequence ID" value="MCI63647.1"/>
    <property type="molecule type" value="Genomic_DNA"/>
</dbReference>
<organism evidence="1 2">
    <name type="scientific">Trifolium medium</name>
    <dbReference type="NCBI Taxonomy" id="97028"/>
    <lineage>
        <taxon>Eukaryota</taxon>
        <taxon>Viridiplantae</taxon>
        <taxon>Streptophyta</taxon>
        <taxon>Embryophyta</taxon>
        <taxon>Tracheophyta</taxon>
        <taxon>Spermatophyta</taxon>
        <taxon>Magnoliopsida</taxon>
        <taxon>eudicotyledons</taxon>
        <taxon>Gunneridae</taxon>
        <taxon>Pentapetalae</taxon>
        <taxon>rosids</taxon>
        <taxon>fabids</taxon>
        <taxon>Fabales</taxon>
        <taxon>Fabaceae</taxon>
        <taxon>Papilionoideae</taxon>
        <taxon>50 kb inversion clade</taxon>
        <taxon>NPAAA clade</taxon>
        <taxon>Hologalegina</taxon>
        <taxon>IRL clade</taxon>
        <taxon>Trifolieae</taxon>
        <taxon>Trifolium</taxon>
    </lineage>
</organism>
<evidence type="ECO:0000313" key="2">
    <source>
        <dbReference type="Proteomes" id="UP000265520"/>
    </source>
</evidence>